<dbReference type="PANTHER" id="PTHR47941">
    <property type="entry name" value="PENTATRICOPEPTIDE REPEAT-CONTAINING PROTEIN 3, MITOCHONDRIAL"/>
    <property type="match status" value="1"/>
</dbReference>
<accession>A0ABU6Z2E3</accession>
<keyword evidence="2" id="KW-0677">Repeat</keyword>
<evidence type="ECO:0000313" key="5">
    <source>
        <dbReference type="Proteomes" id="UP001341840"/>
    </source>
</evidence>
<dbReference type="Pfam" id="PF13041">
    <property type="entry name" value="PPR_2"/>
    <property type="match status" value="1"/>
</dbReference>
<dbReference type="InterPro" id="IPR011990">
    <property type="entry name" value="TPR-like_helical_dom_sf"/>
</dbReference>
<protein>
    <recommendedName>
        <fullName evidence="6">Pentatricopeptide repeat-containing protein</fullName>
    </recommendedName>
</protein>
<organism evidence="4 5">
    <name type="scientific">Stylosanthes scabra</name>
    <dbReference type="NCBI Taxonomy" id="79078"/>
    <lineage>
        <taxon>Eukaryota</taxon>
        <taxon>Viridiplantae</taxon>
        <taxon>Streptophyta</taxon>
        <taxon>Embryophyta</taxon>
        <taxon>Tracheophyta</taxon>
        <taxon>Spermatophyta</taxon>
        <taxon>Magnoliopsida</taxon>
        <taxon>eudicotyledons</taxon>
        <taxon>Gunneridae</taxon>
        <taxon>Pentapetalae</taxon>
        <taxon>rosids</taxon>
        <taxon>fabids</taxon>
        <taxon>Fabales</taxon>
        <taxon>Fabaceae</taxon>
        <taxon>Papilionoideae</taxon>
        <taxon>50 kb inversion clade</taxon>
        <taxon>dalbergioids sensu lato</taxon>
        <taxon>Dalbergieae</taxon>
        <taxon>Pterocarpus clade</taxon>
        <taxon>Stylosanthes</taxon>
    </lineage>
</organism>
<comment type="caution">
    <text evidence="4">The sequence shown here is derived from an EMBL/GenBank/DDBJ whole genome shotgun (WGS) entry which is preliminary data.</text>
</comment>
<dbReference type="NCBIfam" id="TIGR00756">
    <property type="entry name" value="PPR"/>
    <property type="match status" value="1"/>
</dbReference>
<gene>
    <name evidence="4" type="ORF">PIB30_007392</name>
</gene>
<evidence type="ECO:0000313" key="4">
    <source>
        <dbReference type="EMBL" id="MED6216414.1"/>
    </source>
</evidence>
<name>A0ABU6Z2E3_9FABA</name>
<dbReference type="InterPro" id="IPR002885">
    <property type="entry name" value="PPR_rpt"/>
</dbReference>
<evidence type="ECO:0000256" key="1">
    <source>
        <dbReference type="ARBA" id="ARBA00007626"/>
    </source>
</evidence>
<evidence type="ECO:0000256" key="3">
    <source>
        <dbReference type="PROSITE-ProRule" id="PRU00708"/>
    </source>
</evidence>
<sequence length="95" mass="10661">MRHRSLVPVTVTYNTLIDGLCKSGRISRVQDLLDEMHKSEQPPDLITYNILIRTGIPARISCLLWGNFAPSQFPQGKFFVFGSPYRAVLAELPAS</sequence>
<dbReference type="PROSITE" id="PS51375">
    <property type="entry name" value="PPR"/>
    <property type="match status" value="1"/>
</dbReference>
<keyword evidence="5" id="KW-1185">Reference proteome</keyword>
<evidence type="ECO:0000256" key="2">
    <source>
        <dbReference type="ARBA" id="ARBA00022737"/>
    </source>
</evidence>
<dbReference type="EMBL" id="JASCZI010271876">
    <property type="protein sequence ID" value="MED6216414.1"/>
    <property type="molecule type" value="Genomic_DNA"/>
</dbReference>
<reference evidence="4 5" key="1">
    <citation type="journal article" date="2023" name="Plants (Basel)">
        <title>Bridging the Gap: Combining Genomics and Transcriptomics Approaches to Understand Stylosanthes scabra, an Orphan Legume from the Brazilian Caatinga.</title>
        <authorList>
            <person name="Ferreira-Neto J.R.C."/>
            <person name="da Silva M.D."/>
            <person name="Binneck E."/>
            <person name="de Melo N.F."/>
            <person name="da Silva R.H."/>
            <person name="de Melo A.L.T.M."/>
            <person name="Pandolfi V."/>
            <person name="Bustamante F.O."/>
            <person name="Brasileiro-Vidal A.C."/>
            <person name="Benko-Iseppon A.M."/>
        </authorList>
    </citation>
    <scope>NUCLEOTIDE SEQUENCE [LARGE SCALE GENOMIC DNA]</scope>
    <source>
        <tissue evidence="4">Leaves</tissue>
    </source>
</reference>
<evidence type="ECO:0008006" key="6">
    <source>
        <dbReference type="Google" id="ProtNLM"/>
    </source>
</evidence>
<dbReference type="Proteomes" id="UP001341840">
    <property type="component" value="Unassembled WGS sequence"/>
</dbReference>
<comment type="similarity">
    <text evidence="1">Belongs to the PPR family. P subfamily.</text>
</comment>
<feature type="repeat" description="PPR" evidence="3">
    <location>
        <begin position="9"/>
        <end position="43"/>
    </location>
</feature>
<dbReference type="Gene3D" id="1.25.40.10">
    <property type="entry name" value="Tetratricopeptide repeat domain"/>
    <property type="match status" value="1"/>
</dbReference>
<proteinExistence type="inferred from homology"/>